<organism evidence="1 2">
    <name type="scientific">Panagrolaimus sp. ES5</name>
    <dbReference type="NCBI Taxonomy" id="591445"/>
    <lineage>
        <taxon>Eukaryota</taxon>
        <taxon>Metazoa</taxon>
        <taxon>Ecdysozoa</taxon>
        <taxon>Nematoda</taxon>
        <taxon>Chromadorea</taxon>
        <taxon>Rhabditida</taxon>
        <taxon>Tylenchina</taxon>
        <taxon>Panagrolaimomorpha</taxon>
        <taxon>Panagrolaimoidea</taxon>
        <taxon>Panagrolaimidae</taxon>
        <taxon>Panagrolaimus</taxon>
    </lineage>
</organism>
<proteinExistence type="predicted"/>
<evidence type="ECO:0000313" key="2">
    <source>
        <dbReference type="WBParaSite" id="ES5_v2.g11248.t1"/>
    </source>
</evidence>
<accession>A0AC34F2R8</accession>
<sequence>MEKFFAQNDDFCGGCGVILPLPTFAPSKLVCESCGCQWTVNEKRAEIVYVREKIYEKTVLESNAPAEDDEGGAAAVEHVCSKCEYNFGIVFNVYIFHFQQIHF</sequence>
<protein>
    <submittedName>
        <fullName evidence="2">DNA-directed RNA polymerase M/15kDa subunit domain-containing protein</fullName>
    </submittedName>
</protein>
<name>A0AC34F2R8_9BILA</name>
<evidence type="ECO:0000313" key="1">
    <source>
        <dbReference type="Proteomes" id="UP000887579"/>
    </source>
</evidence>
<reference evidence="2" key="1">
    <citation type="submission" date="2022-11" db="UniProtKB">
        <authorList>
            <consortium name="WormBaseParasite"/>
        </authorList>
    </citation>
    <scope>IDENTIFICATION</scope>
</reference>
<dbReference type="Proteomes" id="UP000887579">
    <property type="component" value="Unplaced"/>
</dbReference>
<dbReference type="WBParaSite" id="ES5_v2.g11248.t1">
    <property type="protein sequence ID" value="ES5_v2.g11248.t1"/>
    <property type="gene ID" value="ES5_v2.g11248"/>
</dbReference>